<feature type="compositionally biased region" description="Pro residues" evidence="1">
    <location>
        <begin position="395"/>
        <end position="409"/>
    </location>
</feature>
<keyword evidence="2" id="KW-1133">Transmembrane helix</keyword>
<evidence type="ECO:0000256" key="1">
    <source>
        <dbReference type="SAM" id="MobiDB-lite"/>
    </source>
</evidence>
<feature type="compositionally biased region" description="Basic and acidic residues" evidence="1">
    <location>
        <begin position="166"/>
        <end position="176"/>
    </location>
</feature>
<evidence type="ECO:0000313" key="3">
    <source>
        <dbReference type="Ensembl" id="ENSCCRP00000169801.1"/>
    </source>
</evidence>
<feature type="compositionally biased region" description="Basic and acidic residues" evidence="1">
    <location>
        <begin position="76"/>
        <end position="86"/>
    </location>
</feature>
<keyword evidence="2" id="KW-0472">Membrane</keyword>
<dbReference type="GO" id="GO:0005886">
    <property type="term" value="C:plasma membrane"/>
    <property type="evidence" value="ECO:0007669"/>
    <property type="project" value="InterPro"/>
</dbReference>
<dbReference type="InterPro" id="IPR032748">
    <property type="entry name" value="PAG"/>
</dbReference>
<reference evidence="3" key="2">
    <citation type="submission" date="2025-09" db="UniProtKB">
        <authorList>
            <consortium name="Ensembl"/>
        </authorList>
    </citation>
    <scope>IDENTIFICATION</scope>
</reference>
<dbReference type="GO" id="GO:0035556">
    <property type="term" value="P:intracellular signal transduction"/>
    <property type="evidence" value="ECO:0007669"/>
    <property type="project" value="InterPro"/>
</dbReference>
<dbReference type="Ensembl" id="ENSCCRT00000192142.1">
    <property type="protein sequence ID" value="ENSCCRP00000169801.1"/>
    <property type="gene ID" value="ENSCCRG00000014062.2"/>
</dbReference>
<dbReference type="GO" id="GO:0050868">
    <property type="term" value="P:negative regulation of T cell activation"/>
    <property type="evidence" value="ECO:0007669"/>
    <property type="project" value="InterPro"/>
</dbReference>
<organism evidence="3 4">
    <name type="scientific">Cyprinus carpio carpio</name>
    <dbReference type="NCBI Taxonomy" id="630221"/>
    <lineage>
        <taxon>Eukaryota</taxon>
        <taxon>Metazoa</taxon>
        <taxon>Chordata</taxon>
        <taxon>Craniata</taxon>
        <taxon>Vertebrata</taxon>
        <taxon>Euteleostomi</taxon>
        <taxon>Actinopterygii</taxon>
        <taxon>Neopterygii</taxon>
        <taxon>Teleostei</taxon>
        <taxon>Ostariophysi</taxon>
        <taxon>Cypriniformes</taxon>
        <taxon>Cyprinidae</taxon>
        <taxon>Cyprininae</taxon>
        <taxon>Cyprinus</taxon>
    </lineage>
</organism>
<feature type="transmembrane region" description="Helical" evidence="2">
    <location>
        <begin position="20"/>
        <end position="41"/>
    </location>
</feature>
<evidence type="ECO:0000256" key="2">
    <source>
        <dbReference type="SAM" id="Phobius"/>
    </source>
</evidence>
<dbReference type="AlphaFoldDB" id="A0A9J8CVH2"/>
<feature type="compositionally biased region" description="Pro residues" evidence="1">
    <location>
        <begin position="199"/>
        <end position="208"/>
    </location>
</feature>
<feature type="region of interest" description="Disordered" evidence="1">
    <location>
        <begin position="360"/>
        <end position="441"/>
    </location>
</feature>
<feature type="region of interest" description="Disordered" evidence="1">
    <location>
        <begin position="67"/>
        <end position="223"/>
    </location>
</feature>
<dbReference type="GeneTree" id="ENSGT00940000168127"/>
<name>A0A9J8CVH2_CYPCA</name>
<dbReference type="PANTHER" id="PTHR16322">
    <property type="entry name" value="PHOSPHOPROTEIN ASSOCIATED WITH GLYCOSPHINGOLIPID-ENRICHED MICRODOMAINS 1"/>
    <property type="match status" value="1"/>
</dbReference>
<keyword evidence="4" id="KW-1185">Reference proteome</keyword>
<protein>
    <submittedName>
        <fullName evidence="3">Uncharacterized protein</fullName>
    </submittedName>
</protein>
<proteinExistence type="predicted"/>
<dbReference type="GO" id="GO:0045121">
    <property type="term" value="C:membrane raft"/>
    <property type="evidence" value="ECO:0007669"/>
    <property type="project" value="InterPro"/>
</dbReference>
<evidence type="ECO:0000313" key="4">
    <source>
        <dbReference type="Proteomes" id="UP001108240"/>
    </source>
</evidence>
<dbReference type="Proteomes" id="UP001108240">
    <property type="component" value="Unplaced"/>
</dbReference>
<sequence>MASMQDGVNFSAHPYGKVLLLGAIAAASAFVVTILIVVLCVGCQRKGKTHNGPGEERKHRLMDMGRQLPQIPSGEDGEHTYAEVGRRSSPTRGSEDARYGVGGRAGETDTPAPPAVPANTPAPPDPDGDCLEGGIPESETLPQVVNTPPQPQETVEYACIRKVRRVDKAAQKRDNGTETEEGLGQQQRHSSGEIRNAPPTHPAPPPTHPHSQKIPRKNMDTFNLPSFPKEAVFMGNGEQYIWKPPEEDDIIFQHKQMGILSSHAGENMAASAAGITEMYSKVCKPGKKKRGMPGSPTAARDISGFRTLARGDRGERDGGFSVVVKPQTWAPQEGKGTRAPPGSMEDHCYEAISTEETELAYETMEGGGGWRRDRPPPNASATLRPKRKRPQQPLQQPPPPPPPPPPPQQTPKLQNLPAKTMLIPGESLYESIPDLKQGSATSSTTTIFTFNDGMEMYVTGL</sequence>
<dbReference type="PANTHER" id="PTHR16322:SF2">
    <property type="entry name" value="TRANSLATION INITIATION FACTOR IF-2"/>
    <property type="match status" value="1"/>
</dbReference>
<reference evidence="3" key="1">
    <citation type="submission" date="2025-08" db="UniProtKB">
        <authorList>
            <consortium name="Ensembl"/>
        </authorList>
    </citation>
    <scope>IDENTIFICATION</scope>
</reference>
<keyword evidence="2" id="KW-0812">Transmembrane</keyword>
<feature type="compositionally biased region" description="Pro residues" evidence="1">
    <location>
        <begin position="111"/>
        <end position="125"/>
    </location>
</feature>
<accession>A0A9J8CVH2</accession>